<evidence type="ECO:0000313" key="1">
    <source>
        <dbReference type="EMBL" id="NTC30721.1"/>
    </source>
</evidence>
<dbReference type="EMBL" id="JAAMAY010000030">
    <property type="protein sequence ID" value="NTC30721.1"/>
    <property type="molecule type" value="Genomic_DNA"/>
</dbReference>
<dbReference type="Proteomes" id="UP000702952">
    <property type="component" value="Unassembled WGS sequence"/>
</dbReference>
<dbReference type="AlphaFoldDB" id="A0AA44F6M4"/>
<protein>
    <submittedName>
        <fullName evidence="1">Uncharacterized protein</fullName>
    </submittedName>
</protein>
<dbReference type="RefSeq" id="WP_174019210.1">
    <property type="nucleotide sequence ID" value="NZ_JAAMAW010000015.1"/>
</dbReference>
<evidence type="ECO:0000313" key="2">
    <source>
        <dbReference type="Proteomes" id="UP000702952"/>
    </source>
</evidence>
<comment type="caution">
    <text evidence="1">The sequence shown here is derived from an EMBL/GenBank/DDBJ whole genome shotgun (WGS) entry which is preliminary data.</text>
</comment>
<name>A0AA44F6M4_AGRTU</name>
<reference evidence="1" key="1">
    <citation type="journal article" date="2020" name="Science">
        <title>Unexpected conservation and global transmission of agrobacterial virulence plasmids.</title>
        <authorList>
            <person name="Weisberg A.J."/>
            <person name="Davis E.W. 2nd"/>
            <person name="Tabima J."/>
            <person name="Belcher M.S."/>
            <person name="Miller M."/>
            <person name="Kuo C.H."/>
            <person name="Loper J.E."/>
            <person name="Grunwald N.J."/>
            <person name="Putnam M.L."/>
            <person name="Chang J.H."/>
        </authorList>
    </citation>
    <scope>NUCLEOTIDE SEQUENCE</scope>
    <source>
        <strain evidence="1">17-1853-1a</strain>
    </source>
</reference>
<organism evidence="1 2">
    <name type="scientific">Agrobacterium tumefaciens</name>
    <dbReference type="NCBI Taxonomy" id="358"/>
    <lineage>
        <taxon>Bacteria</taxon>
        <taxon>Pseudomonadati</taxon>
        <taxon>Pseudomonadota</taxon>
        <taxon>Alphaproteobacteria</taxon>
        <taxon>Hyphomicrobiales</taxon>
        <taxon>Rhizobiaceae</taxon>
        <taxon>Rhizobium/Agrobacterium group</taxon>
        <taxon>Agrobacterium</taxon>
        <taxon>Agrobacterium tumefaciens complex</taxon>
    </lineage>
</organism>
<proteinExistence type="predicted"/>
<accession>A0AA44F6M4</accession>
<gene>
    <name evidence="1" type="ORF">G6M46_21560</name>
</gene>
<sequence length="118" mass="13311">MAKQFDWDEFLQSVTNGTPEYYKSRLTEFVRYDLQNNDIVAPDTGCYVATLNEPIRVDEAILLREVTDDRVIALYTMFDDHPGSVMGPITRALAIFPIDDVSKATLTLKGCPFVDLTS</sequence>